<protein>
    <recommendedName>
        <fullName evidence="5">Htaa domain-containing protein</fullName>
    </recommendedName>
</protein>
<feature type="compositionally biased region" description="Low complexity" evidence="1">
    <location>
        <begin position="348"/>
        <end position="366"/>
    </location>
</feature>
<gene>
    <name evidence="3" type="ORF">HDG69_003057</name>
</gene>
<dbReference type="EMBL" id="JABEZU010000004">
    <property type="protein sequence ID" value="NOV98462.1"/>
    <property type="molecule type" value="Genomic_DNA"/>
</dbReference>
<feature type="compositionally biased region" description="Gly residues" evidence="1">
    <location>
        <begin position="337"/>
        <end position="347"/>
    </location>
</feature>
<name>A0ABX2A976_9MICO</name>
<dbReference type="RefSeq" id="WP_171784696.1">
    <property type="nucleotide sequence ID" value="NZ_BAAAML010000003.1"/>
</dbReference>
<feature type="region of interest" description="Disordered" evidence="1">
    <location>
        <begin position="306"/>
        <end position="373"/>
    </location>
</feature>
<evidence type="ECO:0000313" key="3">
    <source>
        <dbReference type="EMBL" id="NOV98462.1"/>
    </source>
</evidence>
<evidence type="ECO:0008006" key="5">
    <source>
        <dbReference type="Google" id="ProtNLM"/>
    </source>
</evidence>
<accession>A0ABX2A976</accession>
<feature type="signal peptide" evidence="2">
    <location>
        <begin position="1"/>
        <end position="26"/>
    </location>
</feature>
<proteinExistence type="predicted"/>
<keyword evidence="4" id="KW-1185">Reference proteome</keyword>
<evidence type="ECO:0000313" key="4">
    <source>
        <dbReference type="Proteomes" id="UP000757540"/>
    </source>
</evidence>
<comment type="caution">
    <text evidence="3">The sequence shown here is derived from an EMBL/GenBank/DDBJ whole genome shotgun (WGS) entry which is preliminary data.</text>
</comment>
<keyword evidence="2" id="KW-0732">Signal</keyword>
<sequence>MTRTGRLGAVLLAVGLALGATSTATASDGDDLGPPQRAGGDVTVTVTVPERPTAATLTNAELRWSVNPESVGANFYGGCNFLMAGRPGDDGDAGGSFVWGAGDSGLYRAAAGKVSVVRPGPADEPRVRYATRCQAPDGTPLSMSAENTSGAEVVVVGGKGVRDDDGSLDVSWSGTFSVVYYGGLSYWWATDPRLVLDARGDGRLTAVVGGFGTDMADQTKWVPLRERRVSLATFTGGRIDASGLGGTLAPDWCGVDVLSVAGDQLQRDETNRCWGAFPRNFVAFQQETGLSSYWYTSGGIRDRFKPPSPVAVSFDASRSVGSPTDDDPGGPGPGGPGPGGGTVGPGATGPDATGTGTDGSPGPAGTVPSADVLAPATSPAAGLARDGVAATRALGAPGLFPPPVEDPFVLFPAGAAATLGGGTQGLVPELPDDGPSTGELLAYGITALATGTAATVLGFRRGWLVLPFT</sequence>
<organism evidence="3 4">
    <name type="scientific">Isoptericola halotolerans</name>
    <dbReference type="NCBI Taxonomy" id="300560"/>
    <lineage>
        <taxon>Bacteria</taxon>
        <taxon>Bacillati</taxon>
        <taxon>Actinomycetota</taxon>
        <taxon>Actinomycetes</taxon>
        <taxon>Micrococcales</taxon>
        <taxon>Promicromonosporaceae</taxon>
        <taxon>Isoptericola</taxon>
    </lineage>
</organism>
<reference evidence="3 4" key="1">
    <citation type="submission" date="2020-05" db="EMBL/GenBank/DDBJ databases">
        <title>Genomic Encyclopedia of Type Strains, Phase III (KMG-III): the genomes of soil and plant-associated and newly described type strains.</title>
        <authorList>
            <person name="Whitman W."/>
        </authorList>
    </citation>
    <scope>NUCLEOTIDE SEQUENCE [LARGE SCALE GENOMIC DNA]</scope>
    <source>
        <strain evidence="3 4">KCTC 19046</strain>
    </source>
</reference>
<feature type="chain" id="PRO_5047505158" description="Htaa domain-containing protein" evidence="2">
    <location>
        <begin position="27"/>
        <end position="469"/>
    </location>
</feature>
<evidence type="ECO:0000256" key="1">
    <source>
        <dbReference type="SAM" id="MobiDB-lite"/>
    </source>
</evidence>
<evidence type="ECO:0000256" key="2">
    <source>
        <dbReference type="SAM" id="SignalP"/>
    </source>
</evidence>
<dbReference type="Proteomes" id="UP000757540">
    <property type="component" value="Unassembled WGS sequence"/>
</dbReference>